<dbReference type="AlphaFoldDB" id="A0A250IH45"/>
<dbReference type="OrthoDB" id="5519298at2"/>
<organism evidence="1 2">
    <name type="scientific">Melittangium boletus DSM 14713</name>
    <dbReference type="NCBI Taxonomy" id="1294270"/>
    <lineage>
        <taxon>Bacteria</taxon>
        <taxon>Pseudomonadati</taxon>
        <taxon>Myxococcota</taxon>
        <taxon>Myxococcia</taxon>
        <taxon>Myxococcales</taxon>
        <taxon>Cystobacterineae</taxon>
        <taxon>Archangiaceae</taxon>
        <taxon>Melittangium</taxon>
    </lineage>
</organism>
<dbReference type="RefSeq" id="WP_095979503.1">
    <property type="nucleotide sequence ID" value="NZ_CP022163.1"/>
</dbReference>
<keyword evidence="2" id="KW-1185">Reference proteome</keyword>
<reference evidence="1 2" key="1">
    <citation type="submission" date="2017-06" db="EMBL/GenBank/DDBJ databases">
        <authorList>
            <person name="Kim H.J."/>
            <person name="Triplett B.A."/>
        </authorList>
    </citation>
    <scope>NUCLEOTIDE SEQUENCE [LARGE SCALE GENOMIC DNA]</scope>
    <source>
        <strain evidence="1 2">DSM 14713</strain>
    </source>
</reference>
<dbReference type="EMBL" id="CP022163">
    <property type="protein sequence ID" value="ATB31139.1"/>
    <property type="molecule type" value="Genomic_DNA"/>
</dbReference>
<evidence type="ECO:0008006" key="3">
    <source>
        <dbReference type="Google" id="ProtNLM"/>
    </source>
</evidence>
<dbReference type="Proteomes" id="UP000217289">
    <property type="component" value="Chromosome"/>
</dbReference>
<evidence type="ECO:0000313" key="1">
    <source>
        <dbReference type="EMBL" id="ATB31139.1"/>
    </source>
</evidence>
<name>A0A250IH45_9BACT</name>
<proteinExistence type="predicted"/>
<protein>
    <recommendedName>
        <fullName evidence="3">Prepilin-type N-terminal cleavage/methylation domain-containing protein</fullName>
    </recommendedName>
</protein>
<sequence length="186" mass="20637">MQRRTFFRSRPGFTTIESLIAAVVFLVGLVGLLSALIQARGATSQARRLMQATDVANDLSEQIQLWNFDDPNKRLDDNVGECASDPLDKDGKLLDPDPDISSGYIACMHGELTLTQDGAKFGGLKTPVFKDADGSETEFKRYYIVHTVNVREGVKRKQVWVKVRYMEAGQPRVVTTQTLLVQMGGV</sequence>
<dbReference type="KEGG" id="mbd:MEBOL_004601"/>
<accession>A0A250IH45</accession>
<gene>
    <name evidence="1" type="ORF">MEBOL_004601</name>
</gene>
<evidence type="ECO:0000313" key="2">
    <source>
        <dbReference type="Proteomes" id="UP000217289"/>
    </source>
</evidence>